<feature type="transmembrane region" description="Helical" evidence="8">
    <location>
        <begin position="148"/>
        <end position="166"/>
    </location>
</feature>
<feature type="transmembrane region" description="Helical" evidence="8">
    <location>
        <begin position="69"/>
        <end position="89"/>
    </location>
</feature>
<evidence type="ECO:0000256" key="8">
    <source>
        <dbReference type="RuleBase" id="RU363032"/>
    </source>
</evidence>
<proteinExistence type="inferred from homology"/>
<dbReference type="GO" id="GO:0055085">
    <property type="term" value="P:transmembrane transport"/>
    <property type="evidence" value="ECO:0007669"/>
    <property type="project" value="InterPro"/>
</dbReference>
<sequence>MRKNLGFRYTLPALLVMSVFTVIPLLIVLSYSFMTKSSSGGVIYQFSLDAYRTIFSKEYAQVIQNTLQITFLATSLTLLIALPCAYYMAQSKRKEILMLIIIIPFWTNFLVRIFAWKAILEANGLLPLLLMKLNLIAEPQSFLYNRTAVILVLAYTSLPFAILPLYNAIEKFDFGLLEAGRDLGCSHMCSLRKILLPNIRGGIIASIIFVAIPIFGQYVVPQLIGGGAKGTYMIGQQIANAFFQERNWPVPAAFTTLLMAITILGFMIVRLRSVRRVRLLQKRSRAVTQ</sequence>
<evidence type="ECO:0000256" key="3">
    <source>
        <dbReference type="ARBA" id="ARBA00022448"/>
    </source>
</evidence>
<reference evidence="10" key="1">
    <citation type="submission" date="2020-03" db="EMBL/GenBank/DDBJ databases">
        <title>Spirochaetal bacteria isolated from arthropods constitute a novel genus Entomospira genus novum within the order Spirochaetales.</title>
        <authorList>
            <person name="Grana-Miraglia L."/>
            <person name="Sikutova S."/>
            <person name="Fingerle V."/>
            <person name="Sing A."/>
            <person name="Castillo-Ramirez S."/>
            <person name="Margos G."/>
            <person name="Rudolf I."/>
        </authorList>
    </citation>
    <scope>NUCLEOTIDE SEQUENCE</scope>
    <source>
        <strain evidence="10">BR149</strain>
    </source>
</reference>
<evidence type="ECO:0000313" key="10">
    <source>
        <dbReference type="EMBL" id="NIZ69806.1"/>
    </source>
</evidence>
<keyword evidence="3 8" id="KW-0813">Transport</keyword>
<evidence type="ECO:0000256" key="4">
    <source>
        <dbReference type="ARBA" id="ARBA00022475"/>
    </source>
</evidence>
<dbReference type="InterPro" id="IPR000515">
    <property type="entry name" value="MetI-like"/>
</dbReference>
<dbReference type="CDD" id="cd06261">
    <property type="entry name" value="TM_PBP2"/>
    <property type="match status" value="1"/>
</dbReference>
<keyword evidence="7 8" id="KW-0472">Membrane</keyword>
<dbReference type="PANTHER" id="PTHR42929:SF1">
    <property type="entry name" value="INNER MEMBRANE ABC TRANSPORTER PERMEASE PROTEIN YDCU-RELATED"/>
    <property type="match status" value="1"/>
</dbReference>
<protein>
    <submittedName>
        <fullName evidence="10">ABC transporter permease</fullName>
    </submittedName>
</protein>
<evidence type="ECO:0000256" key="1">
    <source>
        <dbReference type="ARBA" id="ARBA00004651"/>
    </source>
</evidence>
<feature type="domain" description="ABC transmembrane type-1" evidence="9">
    <location>
        <begin position="63"/>
        <end position="269"/>
    </location>
</feature>
<dbReference type="InterPro" id="IPR035906">
    <property type="entry name" value="MetI-like_sf"/>
</dbReference>
<dbReference type="Pfam" id="PF00528">
    <property type="entry name" value="BPD_transp_1"/>
    <property type="match status" value="1"/>
</dbReference>
<comment type="similarity">
    <text evidence="2">Belongs to the binding-protein-dependent transport system permease family. CysTW subfamily.</text>
</comment>
<keyword evidence="5 8" id="KW-0812">Transmembrane</keyword>
<evidence type="ECO:0000256" key="5">
    <source>
        <dbReference type="ARBA" id="ARBA00022692"/>
    </source>
</evidence>
<dbReference type="EMBL" id="JAATLM010000001">
    <property type="protein sequence ID" value="NIZ69806.1"/>
    <property type="molecule type" value="Genomic_DNA"/>
</dbReference>
<evidence type="ECO:0000256" key="2">
    <source>
        <dbReference type="ARBA" id="ARBA00007069"/>
    </source>
</evidence>
<dbReference type="PANTHER" id="PTHR42929">
    <property type="entry name" value="INNER MEMBRANE ABC TRANSPORTER PERMEASE PROTEIN YDCU-RELATED-RELATED"/>
    <property type="match status" value="1"/>
</dbReference>
<organism evidence="10 11">
    <name type="scientific">Entomospira culicis</name>
    <dbReference type="NCBI Taxonomy" id="2719989"/>
    <lineage>
        <taxon>Bacteria</taxon>
        <taxon>Pseudomonadati</taxon>
        <taxon>Spirochaetota</taxon>
        <taxon>Spirochaetia</taxon>
        <taxon>Spirochaetales</taxon>
        <taxon>Spirochaetaceae</taxon>
        <taxon>Entomospira</taxon>
    </lineage>
</organism>
<feature type="transmembrane region" description="Helical" evidence="8">
    <location>
        <begin position="12"/>
        <end position="34"/>
    </location>
</feature>
<evidence type="ECO:0000256" key="7">
    <source>
        <dbReference type="ARBA" id="ARBA00023136"/>
    </source>
</evidence>
<evidence type="ECO:0000313" key="11">
    <source>
        <dbReference type="Proteomes" id="UP000778951"/>
    </source>
</evidence>
<dbReference type="SUPFAM" id="SSF161098">
    <property type="entry name" value="MetI-like"/>
    <property type="match status" value="1"/>
</dbReference>
<name>A0A968GFU0_9SPIO</name>
<comment type="subcellular location">
    <subcellularLocation>
        <location evidence="1 8">Cell membrane</location>
        <topology evidence="1 8">Multi-pass membrane protein</topology>
    </subcellularLocation>
</comment>
<keyword evidence="6 8" id="KW-1133">Transmembrane helix</keyword>
<comment type="caution">
    <text evidence="10">The sequence shown here is derived from an EMBL/GenBank/DDBJ whole genome shotgun (WGS) entry which is preliminary data.</text>
</comment>
<evidence type="ECO:0000256" key="6">
    <source>
        <dbReference type="ARBA" id="ARBA00022989"/>
    </source>
</evidence>
<feature type="transmembrane region" description="Helical" evidence="8">
    <location>
        <begin position="250"/>
        <end position="269"/>
    </location>
</feature>
<dbReference type="GO" id="GO:0005886">
    <property type="term" value="C:plasma membrane"/>
    <property type="evidence" value="ECO:0007669"/>
    <property type="project" value="UniProtKB-SubCell"/>
</dbReference>
<gene>
    <name evidence="10" type="ORF">HCT48_06230</name>
</gene>
<feature type="transmembrane region" description="Helical" evidence="8">
    <location>
        <begin position="201"/>
        <end position="220"/>
    </location>
</feature>
<feature type="transmembrane region" description="Helical" evidence="8">
    <location>
        <begin position="96"/>
        <end position="119"/>
    </location>
</feature>
<keyword evidence="4" id="KW-1003">Cell membrane</keyword>
<accession>A0A968GFU0</accession>
<dbReference type="Proteomes" id="UP000778951">
    <property type="component" value="Unassembled WGS sequence"/>
</dbReference>
<keyword evidence="11" id="KW-1185">Reference proteome</keyword>
<dbReference type="RefSeq" id="WP_167695885.1">
    <property type="nucleotide sequence ID" value="NZ_CP118181.1"/>
</dbReference>
<dbReference type="Gene3D" id="1.10.3720.10">
    <property type="entry name" value="MetI-like"/>
    <property type="match status" value="1"/>
</dbReference>
<evidence type="ECO:0000259" key="9">
    <source>
        <dbReference type="PROSITE" id="PS50928"/>
    </source>
</evidence>
<dbReference type="AlphaFoldDB" id="A0A968GFU0"/>
<dbReference type="PROSITE" id="PS50928">
    <property type="entry name" value="ABC_TM1"/>
    <property type="match status" value="1"/>
</dbReference>